<keyword evidence="1" id="KW-1133">Transmembrane helix</keyword>
<evidence type="ECO:0000313" key="3">
    <source>
        <dbReference type="EMBL" id="CAK8162847.1"/>
    </source>
</evidence>
<dbReference type="RefSeq" id="WP_338363874.1">
    <property type="nucleotide sequence ID" value="NZ_CAWVOK010000016.1"/>
</dbReference>
<reference evidence="3 4" key="1">
    <citation type="submission" date="2024-01" db="EMBL/GenBank/DDBJ databases">
        <authorList>
            <person name="Kunselman E."/>
        </authorList>
    </citation>
    <scope>NUCLEOTIDE SEQUENCE [LARGE SCALE GENOMIC DNA]</scope>
    <source>
        <strain evidence="3">2 abalone samples</strain>
    </source>
</reference>
<keyword evidence="4" id="KW-1185">Reference proteome</keyword>
<dbReference type="InterPro" id="IPR032710">
    <property type="entry name" value="NTF2-like_dom_sf"/>
</dbReference>
<evidence type="ECO:0000256" key="1">
    <source>
        <dbReference type="SAM" id="Phobius"/>
    </source>
</evidence>
<dbReference type="Gene3D" id="3.10.450.240">
    <property type="match status" value="1"/>
</dbReference>
<protein>
    <submittedName>
        <fullName evidence="3">Tim44/TimA family adaptor protein</fullName>
    </submittedName>
</protein>
<sequence>MTAELVEVVFYAVIAIAIFVRLHNILGKVGSGGRVSASRANAKSTRMDNVIDTESEQYVDEDDSEQMTADISKVILDSAVSGVEDSIKRLATEDSSFKVLDFIAKVEIAYEMIINAFTKGDLDTIRPLVDSIVMSKFQDMINERKVRNEIQETTIVAINECKISNVIFFGRIVSIKLQIKSDQLITIKDNDGNIKYGDINKVQKIEDKFTFSRKINSSNPIWTLISID</sequence>
<gene>
    <name evidence="3" type="ORF">CAXC1_240007</name>
</gene>
<organism evidence="3 4">
    <name type="scientific">Candidatus Xenohaliotis californiensis</name>
    <dbReference type="NCBI Taxonomy" id="84677"/>
    <lineage>
        <taxon>Bacteria</taxon>
        <taxon>Pseudomonadati</taxon>
        <taxon>Pseudomonadota</taxon>
        <taxon>Alphaproteobacteria</taxon>
        <taxon>Rickettsiales</taxon>
        <taxon>Anaplasmataceae</taxon>
        <taxon>Candidatus Xenohaliotis</taxon>
    </lineage>
</organism>
<feature type="domain" description="Tim44-like" evidence="2">
    <location>
        <begin position="83"/>
        <end position="228"/>
    </location>
</feature>
<evidence type="ECO:0000313" key="4">
    <source>
        <dbReference type="Proteomes" id="UP001314181"/>
    </source>
</evidence>
<dbReference type="NCBIfam" id="NF033779">
    <property type="entry name" value="Tim44_TimA_adap"/>
    <property type="match status" value="1"/>
</dbReference>
<keyword evidence="1" id="KW-0812">Transmembrane</keyword>
<evidence type="ECO:0000259" key="2">
    <source>
        <dbReference type="SMART" id="SM00978"/>
    </source>
</evidence>
<dbReference type="SMART" id="SM00978">
    <property type="entry name" value="Tim44"/>
    <property type="match status" value="1"/>
</dbReference>
<keyword evidence="1" id="KW-0472">Membrane</keyword>
<dbReference type="InterPro" id="IPR007379">
    <property type="entry name" value="Tim44-like_dom"/>
</dbReference>
<comment type="caution">
    <text evidence="3">The sequence shown here is derived from an EMBL/GenBank/DDBJ whole genome shotgun (WGS) entry which is preliminary data.</text>
</comment>
<dbReference type="Proteomes" id="UP001314181">
    <property type="component" value="Unassembled WGS sequence"/>
</dbReference>
<proteinExistence type="predicted"/>
<dbReference type="EMBL" id="CAWVOK010000016">
    <property type="protein sequence ID" value="CAK8162847.1"/>
    <property type="molecule type" value="Genomic_DNA"/>
</dbReference>
<dbReference type="Pfam" id="PF04280">
    <property type="entry name" value="Tim44"/>
    <property type="match status" value="1"/>
</dbReference>
<dbReference type="SUPFAM" id="SSF54427">
    <property type="entry name" value="NTF2-like"/>
    <property type="match status" value="1"/>
</dbReference>
<name>A0ABM9N7V8_9RICK</name>
<feature type="transmembrane region" description="Helical" evidence="1">
    <location>
        <begin position="6"/>
        <end position="26"/>
    </location>
</feature>
<accession>A0ABM9N7V8</accession>